<feature type="non-terminal residue" evidence="2">
    <location>
        <position position="54"/>
    </location>
</feature>
<name>X1N0Q0_9ZZZZ</name>
<dbReference type="AlphaFoldDB" id="X1N0Q0"/>
<proteinExistence type="predicted"/>
<evidence type="ECO:0000313" key="2">
    <source>
        <dbReference type="EMBL" id="GAI23841.1"/>
    </source>
</evidence>
<organism evidence="2">
    <name type="scientific">marine sediment metagenome</name>
    <dbReference type="NCBI Taxonomy" id="412755"/>
    <lineage>
        <taxon>unclassified sequences</taxon>
        <taxon>metagenomes</taxon>
        <taxon>ecological metagenomes</taxon>
    </lineage>
</organism>
<dbReference type="EMBL" id="BARV01020124">
    <property type="protein sequence ID" value="GAI23841.1"/>
    <property type="molecule type" value="Genomic_DNA"/>
</dbReference>
<feature type="compositionally biased region" description="Basic and acidic residues" evidence="1">
    <location>
        <begin position="1"/>
        <end position="14"/>
    </location>
</feature>
<reference evidence="2" key="1">
    <citation type="journal article" date="2014" name="Front. Microbiol.">
        <title>High frequency of phylogenetically diverse reductive dehalogenase-homologous genes in deep subseafloor sedimentary metagenomes.</title>
        <authorList>
            <person name="Kawai M."/>
            <person name="Futagami T."/>
            <person name="Toyoda A."/>
            <person name="Takaki Y."/>
            <person name="Nishi S."/>
            <person name="Hori S."/>
            <person name="Arai W."/>
            <person name="Tsubouchi T."/>
            <person name="Morono Y."/>
            <person name="Uchiyama I."/>
            <person name="Ito T."/>
            <person name="Fujiyama A."/>
            <person name="Inagaki F."/>
            <person name="Takami H."/>
        </authorList>
    </citation>
    <scope>NUCLEOTIDE SEQUENCE</scope>
    <source>
        <strain evidence="2">Expedition CK06-06</strain>
    </source>
</reference>
<gene>
    <name evidence="2" type="ORF">S06H3_33676</name>
</gene>
<accession>X1N0Q0</accession>
<feature type="region of interest" description="Disordered" evidence="1">
    <location>
        <begin position="1"/>
        <end position="35"/>
    </location>
</feature>
<evidence type="ECO:0000256" key="1">
    <source>
        <dbReference type="SAM" id="MobiDB-lite"/>
    </source>
</evidence>
<comment type="caution">
    <text evidence="2">The sequence shown here is derived from an EMBL/GenBank/DDBJ whole genome shotgun (WGS) entry which is preliminary data.</text>
</comment>
<protein>
    <recommendedName>
        <fullName evidence="3">Em GEA1 (EM1)</fullName>
    </recommendedName>
</protein>
<sequence>MQEEKLPNNEDELAKVSGGISVREAGARGGRSTLEHQGVEFFREIGKKGGQRTK</sequence>
<evidence type="ECO:0008006" key="3">
    <source>
        <dbReference type="Google" id="ProtNLM"/>
    </source>
</evidence>